<evidence type="ECO:0000313" key="3">
    <source>
        <dbReference type="Proteomes" id="UP000669133"/>
    </source>
</evidence>
<dbReference type="RefSeq" id="XP_067546176.1">
    <property type="nucleotide sequence ID" value="XM_067693790.1"/>
</dbReference>
<feature type="coiled-coil region" evidence="1">
    <location>
        <begin position="78"/>
        <end position="119"/>
    </location>
</feature>
<evidence type="ECO:0000256" key="1">
    <source>
        <dbReference type="SAM" id="Coils"/>
    </source>
</evidence>
<dbReference type="Gene3D" id="1.20.58.130">
    <property type="match status" value="1"/>
</dbReference>
<keyword evidence="3" id="KW-1185">Reference proteome</keyword>
<keyword evidence="1" id="KW-0175">Coiled coil</keyword>
<dbReference type="EMBL" id="JAEOAQ010000007">
    <property type="protein sequence ID" value="KAG5417060.1"/>
    <property type="molecule type" value="Genomic_DNA"/>
</dbReference>
<evidence type="ECO:0000313" key="2">
    <source>
        <dbReference type="EMBL" id="KAG5417060.1"/>
    </source>
</evidence>
<protein>
    <submittedName>
        <fullName evidence="2">Uncharacterized protein</fullName>
    </submittedName>
</protein>
<accession>A0A8H7ZCS9</accession>
<proteinExistence type="predicted"/>
<gene>
    <name evidence="2" type="ORF">I9W82_004693</name>
</gene>
<organism evidence="2 3">
    <name type="scientific">Candida metapsilosis</name>
    <dbReference type="NCBI Taxonomy" id="273372"/>
    <lineage>
        <taxon>Eukaryota</taxon>
        <taxon>Fungi</taxon>
        <taxon>Dikarya</taxon>
        <taxon>Ascomycota</taxon>
        <taxon>Saccharomycotina</taxon>
        <taxon>Pichiomycetes</taxon>
        <taxon>Debaryomycetaceae</taxon>
        <taxon>Candida/Lodderomyces clade</taxon>
        <taxon>Candida</taxon>
    </lineage>
</organism>
<reference evidence="2 3" key="1">
    <citation type="submission" date="2020-12" db="EMBL/GenBank/DDBJ databases">
        <title>Effect of drift, selection, and recombination on the evolution of hybrid genomes in Candida yeast pathogens.</title>
        <authorList>
            <person name="Mixao V."/>
            <person name="Ksiezopolska E."/>
            <person name="Saus E."/>
            <person name="Boekhout T."/>
            <person name="Gacser A."/>
            <person name="Gabaldon T."/>
        </authorList>
    </citation>
    <scope>NUCLEOTIDE SEQUENCE [LARGE SCALE GENOMIC DNA]</scope>
    <source>
        <strain evidence="2 3">BP57</strain>
    </source>
</reference>
<dbReference type="AlphaFoldDB" id="A0A8H7ZCS9"/>
<name>A0A8H7ZCS9_9ASCO</name>
<comment type="caution">
    <text evidence="2">The sequence shown here is derived from an EMBL/GenBank/DDBJ whole genome shotgun (WGS) entry which is preliminary data.</text>
</comment>
<dbReference type="GeneID" id="93653322"/>
<sequence>MSRENKANCGAEFTLSSLMSGVHNFLTNSTHRDRFELCFLVALAYFCYRTFKTTVKMLGLDEERCSCRSGSPCDHCELKKFKTELKKFKTEFKELRTEFKELRTDFEELRNQLMKYIQLPSTTQSS</sequence>
<dbReference type="Proteomes" id="UP000669133">
    <property type="component" value="Unassembled WGS sequence"/>
</dbReference>